<organism evidence="1">
    <name type="scientific">Sulfitobacter litoralis</name>
    <dbReference type="NCBI Taxonomy" id="335975"/>
    <lineage>
        <taxon>Bacteria</taxon>
        <taxon>Pseudomonadati</taxon>
        <taxon>Pseudomonadota</taxon>
        <taxon>Alphaproteobacteria</taxon>
        <taxon>Rhodobacterales</taxon>
        <taxon>Roseobacteraceae</taxon>
        <taxon>Sulfitobacter</taxon>
    </lineage>
</organism>
<accession>A0A7V1BHA8</accession>
<dbReference type="RefSeq" id="WP_414718544.1">
    <property type="nucleotide sequence ID" value="NZ_DRFN01000036.1"/>
</dbReference>
<name>A0A7V1BHA8_9RHOB</name>
<evidence type="ECO:0000313" key="1">
    <source>
        <dbReference type="EMBL" id="HDZ52805.1"/>
    </source>
</evidence>
<comment type="caution">
    <text evidence="1">The sequence shown here is derived from an EMBL/GenBank/DDBJ whole genome shotgun (WGS) entry which is preliminary data.</text>
</comment>
<protein>
    <submittedName>
        <fullName evidence="1">Uncharacterized protein</fullName>
    </submittedName>
</protein>
<sequence length="166" mass="18610">MVFMTNLHPSAELLWLSALRRFAVITLLAHLLWEIAHIPLYTIWVDGTWGEIVFAVVHCTGGDLLIAMSSLFIALLAFGTGRWPHARVYPVLGAMIAIGLGYTIFSEWLNIEVREAWAYREIMPVIPIIGAGLTPVLQWLVIPIVAYFGALRQDTRTAWLDKDPLA</sequence>
<dbReference type="Proteomes" id="UP000885704">
    <property type="component" value="Unassembled WGS sequence"/>
</dbReference>
<gene>
    <name evidence="1" type="ORF">ENH63_13745</name>
</gene>
<dbReference type="EMBL" id="DRFN01000036">
    <property type="protein sequence ID" value="HDZ52805.1"/>
    <property type="molecule type" value="Genomic_DNA"/>
</dbReference>
<reference evidence="1" key="1">
    <citation type="journal article" date="2020" name="mSystems">
        <title>Genome- and Community-Level Interaction Insights into Carbon Utilization and Element Cycling Functions of Hydrothermarchaeota in Hydrothermal Sediment.</title>
        <authorList>
            <person name="Zhou Z."/>
            <person name="Liu Y."/>
            <person name="Xu W."/>
            <person name="Pan J."/>
            <person name="Luo Z.H."/>
            <person name="Li M."/>
        </authorList>
    </citation>
    <scope>NUCLEOTIDE SEQUENCE [LARGE SCALE GENOMIC DNA]</scope>
    <source>
        <strain evidence="1">HyVt-323</strain>
    </source>
</reference>
<dbReference type="AlphaFoldDB" id="A0A7V1BHA8"/>
<proteinExistence type="predicted"/>